<organism evidence="6 7">
    <name type="scientific">Opisthorchis felineus</name>
    <dbReference type="NCBI Taxonomy" id="147828"/>
    <lineage>
        <taxon>Eukaryota</taxon>
        <taxon>Metazoa</taxon>
        <taxon>Spiralia</taxon>
        <taxon>Lophotrochozoa</taxon>
        <taxon>Platyhelminthes</taxon>
        <taxon>Trematoda</taxon>
        <taxon>Digenea</taxon>
        <taxon>Opisthorchiida</taxon>
        <taxon>Opisthorchiata</taxon>
        <taxon>Opisthorchiidae</taxon>
        <taxon>Opisthorchis</taxon>
    </lineage>
</organism>
<keyword evidence="2" id="KW-0479">Metal-binding</keyword>
<feature type="compositionally biased region" description="Polar residues" evidence="4">
    <location>
        <begin position="170"/>
        <end position="190"/>
    </location>
</feature>
<feature type="compositionally biased region" description="Low complexity" evidence="4">
    <location>
        <begin position="271"/>
        <end position="282"/>
    </location>
</feature>
<dbReference type="GO" id="GO:0006357">
    <property type="term" value="P:regulation of transcription by RNA polymerase II"/>
    <property type="evidence" value="ECO:0007669"/>
    <property type="project" value="TreeGrafter"/>
</dbReference>
<feature type="compositionally biased region" description="Polar residues" evidence="4">
    <location>
        <begin position="389"/>
        <end position="399"/>
    </location>
</feature>
<feature type="compositionally biased region" description="Low complexity" evidence="4">
    <location>
        <begin position="2220"/>
        <end position="2236"/>
    </location>
</feature>
<feature type="compositionally biased region" description="Polar residues" evidence="4">
    <location>
        <begin position="302"/>
        <end position="313"/>
    </location>
</feature>
<evidence type="ECO:0000256" key="1">
    <source>
        <dbReference type="ARBA" id="ARBA00004123"/>
    </source>
</evidence>
<dbReference type="GO" id="GO:0046872">
    <property type="term" value="F:metal ion binding"/>
    <property type="evidence" value="ECO:0007669"/>
    <property type="project" value="UniProtKB-KW"/>
</dbReference>
<feature type="compositionally biased region" description="Basic and acidic residues" evidence="4">
    <location>
        <begin position="1503"/>
        <end position="1519"/>
    </location>
</feature>
<feature type="compositionally biased region" description="Low complexity" evidence="4">
    <location>
        <begin position="960"/>
        <end position="972"/>
    </location>
</feature>
<feature type="region of interest" description="Disordered" evidence="4">
    <location>
        <begin position="427"/>
        <end position="493"/>
    </location>
</feature>
<dbReference type="PROSITE" id="PS51184">
    <property type="entry name" value="JMJC"/>
    <property type="match status" value="1"/>
</dbReference>
<feature type="compositionally biased region" description="Polar residues" evidence="4">
    <location>
        <begin position="372"/>
        <end position="381"/>
    </location>
</feature>
<feature type="region of interest" description="Disordered" evidence="4">
    <location>
        <begin position="1120"/>
        <end position="1158"/>
    </location>
</feature>
<feature type="region of interest" description="Disordered" evidence="4">
    <location>
        <begin position="2136"/>
        <end position="2255"/>
    </location>
</feature>
<feature type="region of interest" description="Disordered" evidence="4">
    <location>
        <begin position="667"/>
        <end position="780"/>
    </location>
</feature>
<feature type="compositionally biased region" description="Basic and acidic residues" evidence="4">
    <location>
        <begin position="973"/>
        <end position="982"/>
    </location>
</feature>
<feature type="compositionally biased region" description="Polar residues" evidence="4">
    <location>
        <begin position="452"/>
        <end position="461"/>
    </location>
</feature>
<feature type="region of interest" description="Disordered" evidence="4">
    <location>
        <begin position="1663"/>
        <end position="1683"/>
    </location>
</feature>
<dbReference type="PANTHER" id="PTHR12549:SF38">
    <property type="entry name" value="JMJC DOMAIN-CONTAINING HISTONE DEMETHYLASE 2, ISOFORM A"/>
    <property type="match status" value="1"/>
</dbReference>
<evidence type="ECO:0000256" key="4">
    <source>
        <dbReference type="SAM" id="MobiDB-lite"/>
    </source>
</evidence>
<feature type="region of interest" description="Disordered" evidence="4">
    <location>
        <begin position="168"/>
        <end position="228"/>
    </location>
</feature>
<feature type="region of interest" description="Disordered" evidence="4">
    <location>
        <begin position="1583"/>
        <end position="1602"/>
    </location>
</feature>
<feature type="compositionally biased region" description="Polar residues" evidence="4">
    <location>
        <begin position="764"/>
        <end position="774"/>
    </location>
</feature>
<evidence type="ECO:0000256" key="2">
    <source>
        <dbReference type="ARBA" id="ARBA00022723"/>
    </source>
</evidence>
<dbReference type="GO" id="GO:0000118">
    <property type="term" value="C:histone deacetylase complex"/>
    <property type="evidence" value="ECO:0007669"/>
    <property type="project" value="TreeGrafter"/>
</dbReference>
<feature type="compositionally biased region" description="Basic and acidic residues" evidence="4">
    <location>
        <begin position="1046"/>
        <end position="1056"/>
    </location>
</feature>
<feature type="region of interest" description="Disordered" evidence="4">
    <location>
        <begin position="618"/>
        <end position="637"/>
    </location>
</feature>
<sequence>MLHKKKRWTAAIHATGQPPIPVLLPTVTSPNCQWISHPPSSSPGTRLQPRLPTPPATNQMNNQIPSAHSYSGDNAPPVSINAHSTPARSNPVESSQLGSKPQTPCNRPSVCNEVSGPSTTPINRNDLSSNLIAAITNSPELLQQSGLLLHILPQEYIEKYTKSLEKRNNTGKSAYDSGTSHNSLTGQSSDIGARAGSNEGPGAQISPPLRVSQPSSRPSSTDFPQVFRTTSPSNFVYQVSVPRSSTIDVNRVAPRTTIGPRLVTPQAPIYSSSTTPSTQQQSPHRRLSGSAEGLVSKGGWGTSLQHPATQQPQLPSLDYSTISAVARAASLLHSSSRMNSAAALLSQWDPATQLALLSQVREGVNRADNFDQKQSVTSLTSYPAPPPVSSSLTVGGYHPTSTSMGNPLIGRVFGSQQDLPKLRNQIDVSPHVTRVHTPSNQNPTADVRRQTPKPTMSQARQSDSRLPPTGSGNVENLKSFRDTPPWLSTDGRSEQNIHVNPVVEAADARLSILQDAKLAALSVEWPALNNACQSSAQSKTQRARSSTSFSSPGLPASGTVPMSLPPTISQTNALHPIPPRCTMDAKEIKRISPNPCAPELNSPGLLSRTRQVAPGANQAELPNATKPPTPGGYCGTTQVRHHVTPSPALAPLASSLGVTATENSNVFNRQVGPNMLPTPGRPNGEKSPRPTLYPGVSLNALHKMMNSPTGEPILHTSGSGCEMSFPWPSPKGYESQPRRLSTPSDIANPGHLKPSPDEDEAQKSSRTPTETRSTAMPLKKRLIQRYEADNGTTIGTCSSNLSTISATSPDLTRYLSAGPKLSPHSPLRSDNSFISGVDQPPTGSHEHSGSAGKSSEKSEHSGITPKKRKPNKGRNLSDVSDGSWEKKPSGRCVTASGIGNKHAGDSRDPRKRDRSTTRRPDSYAREPKISKSKARTVKSEDSGNISDQKTRKQTQRRTRQPSSDASSAQSSSRLDDGDEPPRRRMAAVNGTYLMMVASRAHRSHSSASSASSSSLRSVEAGVESDFDQNVDETTKSIRAPKSYARTKMEKVHHSCDSTDSTNDAISDGKRTGAATQAIQHDRVRKPKRAAALAASAATAASATVGTKRPRLSSTHMDLIQQPSQHQVTDREDEEVDADDESMSTDGASSIMTLDPKGPTTSSILDELSAALTEDKLPFEELMHQIPGPPDLQQLTDHSLRPTHSLDHYRRSRTAFVQLVSCNDPGLKQIPKCRACRQLKRSHVDNSTSLMMNGGMESSLSDEEGRPGEQRLTTGSTTGVNGAAQFKRPSGRNGHTEKGNKESSGDNDRVNSGDKQRGKKTTTSSPVSVFCRFWGFRKLIFNNRGILKIAGFCHSNEAAPIDRSLWEMYYPVSPCVDPANAKYLLERAGVLFCRLLRQEVAILTGYSDREPIVHRGPGAPPKNGIRRGNVSANATAAALGVAVNRGHPANVVAWKRPVKGVREMCDVCETTMFNTHWVCAKCGYSVCVHCCEEARVRKTRAKSEFDGETRDINPVKEKSKGKQTRARAGPPGWASCTTTRQHHDPDRLVLTSLLPASTIGKLLHQVHRISRHYQIRMGCDCLSPANSQSRQAESRTTLSPTSENSLDLLADLALKTDSKIPKSAEQIERVENGLYGMERIAAISTGGKSVDPVTLPPHTWIRKPEPASHGGENSANDIPDPCNQDRDKYRVLQLHDADSTHTSAAFQREWRANRPVVISGCHAKFSPSLWTPRSFTDEFGPLRTTLVDCATGIELTRYPLRTFWDGFERKARRLVSKDGRALCLKLKDWPTTDDFAELQPHRFNDLMTNLPMPEYTRRDGQLNLAARLNSFFVCPDLGPKLYVAYGTGGSRSIGTTNLHVDIADAINLLLYVGHPSDSVEESNANAEAVLNVMRQANVDPIYLERAMNWMKQMQYSNGSTWTGTNSSTSNGMDVGPPGALWHIFLPKDMPALREFLTQITEEETGASLEPGSDPIHDQLFYLDQPLLDRLYASTGVLPCTLVQFTGDAIFIPAGAAHQVRNLNSCIKAAVDFVSPEHLPQCFQLIEQFRRLSATHQNHEDKLQVKNMLFHAVKDALSVLLVAGNSQNDRKVGTVEKPEEEAAGDQPLMNKLGQLFDPNQAATMMNASLLPEEETIEFEPLSRTGPTDSDTVERSLNVSRRSLVGPPGSGGSKGRPGRPKNMFSVPGKISPSCKSSSDSDSFRAAKLDSHVLNPPADGHILSAQSSSCTPSISSCNRSPVIEDNRVAQMSTDEALQT</sequence>
<feature type="compositionally biased region" description="Polar residues" evidence="4">
    <location>
        <begin position="2142"/>
        <end position="2156"/>
    </location>
</feature>
<dbReference type="GO" id="GO:0032454">
    <property type="term" value="F:histone H3K9 demethylase activity"/>
    <property type="evidence" value="ECO:0007669"/>
    <property type="project" value="InterPro"/>
</dbReference>
<evidence type="ECO:0000313" key="7">
    <source>
        <dbReference type="Proteomes" id="UP000308267"/>
    </source>
</evidence>
<feature type="region of interest" description="Disordered" evidence="4">
    <location>
        <begin position="998"/>
        <end position="1017"/>
    </location>
</feature>
<keyword evidence="7" id="KW-1185">Reference proteome</keyword>
<dbReference type="GO" id="GO:0003712">
    <property type="term" value="F:transcription coregulator activity"/>
    <property type="evidence" value="ECO:0007669"/>
    <property type="project" value="TreeGrafter"/>
</dbReference>
<comment type="subcellular location">
    <subcellularLocation>
        <location evidence="1">Nucleus</location>
    </subcellularLocation>
</comment>
<feature type="compositionally biased region" description="Polar residues" evidence="4">
    <location>
        <begin position="33"/>
        <end position="45"/>
    </location>
</feature>
<name>A0A4S2LWA6_OPIFE</name>
<feature type="compositionally biased region" description="Polar residues" evidence="4">
    <location>
        <begin position="536"/>
        <end position="551"/>
    </location>
</feature>
<feature type="compositionally biased region" description="Polar residues" evidence="4">
    <location>
        <begin position="56"/>
        <end position="72"/>
    </location>
</feature>
<dbReference type="STRING" id="147828.A0A4S2LWA6"/>
<feature type="compositionally biased region" description="Basic and acidic residues" evidence="4">
    <location>
        <begin position="902"/>
        <end position="929"/>
    </location>
</feature>
<feature type="region of interest" description="Disordered" evidence="4">
    <location>
        <begin position="258"/>
        <end position="313"/>
    </location>
</feature>
<feature type="compositionally biased region" description="Acidic residues" evidence="4">
    <location>
        <begin position="1130"/>
        <end position="1142"/>
    </location>
</feature>
<dbReference type="InterPro" id="IPR045109">
    <property type="entry name" value="LSDs-like"/>
</dbReference>
<protein>
    <recommendedName>
        <fullName evidence="5">JmjC domain-containing protein</fullName>
    </recommendedName>
</protein>
<feature type="compositionally biased region" description="Polar residues" evidence="4">
    <location>
        <begin position="81"/>
        <end position="106"/>
    </location>
</feature>
<gene>
    <name evidence="6" type="ORF">CRM22_004412</name>
</gene>
<evidence type="ECO:0000313" key="6">
    <source>
        <dbReference type="EMBL" id="TGZ68141.1"/>
    </source>
</evidence>
<dbReference type="PANTHER" id="PTHR12549">
    <property type="entry name" value="JMJC DOMAIN-CONTAINING HISTONE DEMETHYLATION PROTEIN"/>
    <property type="match status" value="1"/>
</dbReference>
<feature type="compositionally biased region" description="Polar residues" evidence="4">
    <location>
        <begin position="2245"/>
        <end position="2255"/>
    </location>
</feature>
<proteinExistence type="predicted"/>
<evidence type="ECO:0000256" key="3">
    <source>
        <dbReference type="ARBA" id="ARBA00023242"/>
    </source>
</evidence>
<dbReference type="Proteomes" id="UP000308267">
    <property type="component" value="Unassembled WGS sequence"/>
</dbReference>
<dbReference type="InterPro" id="IPR003347">
    <property type="entry name" value="JmjC_dom"/>
</dbReference>
<feature type="domain" description="JmjC" evidence="5">
    <location>
        <begin position="1798"/>
        <end position="2048"/>
    </location>
</feature>
<evidence type="ECO:0000259" key="5">
    <source>
        <dbReference type="PROSITE" id="PS51184"/>
    </source>
</evidence>
<dbReference type="SMART" id="SM00558">
    <property type="entry name" value="JmjC"/>
    <property type="match status" value="1"/>
</dbReference>
<reference evidence="6 7" key="1">
    <citation type="journal article" date="2019" name="BMC Genomics">
        <title>New insights from Opisthorchis felineus genome: update on genomics of the epidemiologically important liver flukes.</title>
        <authorList>
            <person name="Ershov N.I."/>
            <person name="Mordvinov V.A."/>
            <person name="Prokhortchouk E.B."/>
            <person name="Pakharukova M.Y."/>
            <person name="Gunbin K.V."/>
            <person name="Ustyantsev K."/>
            <person name="Genaev M.A."/>
            <person name="Blinov A.G."/>
            <person name="Mazur A."/>
            <person name="Boulygina E."/>
            <person name="Tsygankova S."/>
            <person name="Khrameeva E."/>
            <person name="Chekanov N."/>
            <person name="Fan G."/>
            <person name="Xiao A."/>
            <person name="Zhang H."/>
            <person name="Xu X."/>
            <person name="Yang H."/>
            <person name="Solovyev V."/>
            <person name="Lee S.M."/>
            <person name="Liu X."/>
            <person name="Afonnikov D.A."/>
            <person name="Skryabin K.G."/>
        </authorList>
    </citation>
    <scope>NUCLEOTIDE SEQUENCE [LARGE SCALE GENOMIC DNA]</scope>
    <source>
        <strain evidence="6">AK-0245</strain>
        <tissue evidence="6">Whole organism</tissue>
    </source>
</reference>
<feature type="compositionally biased region" description="Basic and acidic residues" evidence="4">
    <location>
        <begin position="2198"/>
        <end position="2207"/>
    </location>
</feature>
<feature type="region of interest" description="Disordered" evidence="4">
    <location>
        <begin position="1246"/>
        <end position="1322"/>
    </location>
</feature>
<feature type="compositionally biased region" description="Polar residues" evidence="4">
    <location>
        <begin position="1270"/>
        <end position="1279"/>
    </location>
</feature>
<dbReference type="OrthoDB" id="1667110at2759"/>
<dbReference type="GO" id="GO:0000785">
    <property type="term" value="C:chromatin"/>
    <property type="evidence" value="ECO:0007669"/>
    <property type="project" value="TreeGrafter"/>
</dbReference>
<comment type="caution">
    <text evidence="6">The sequence shown here is derived from an EMBL/GenBank/DDBJ whole genome shotgun (WGS) entry which is preliminary data.</text>
</comment>
<dbReference type="Pfam" id="PF02373">
    <property type="entry name" value="JmjC"/>
    <property type="match status" value="1"/>
</dbReference>
<dbReference type="EMBL" id="SJOL01006381">
    <property type="protein sequence ID" value="TGZ68141.1"/>
    <property type="molecule type" value="Genomic_DNA"/>
</dbReference>
<accession>A0A4S2LWA6</accession>
<dbReference type="SUPFAM" id="SSF51197">
    <property type="entry name" value="Clavaminate synthase-like"/>
    <property type="match status" value="1"/>
</dbReference>
<feature type="region of interest" description="Disordered" evidence="4">
    <location>
        <begin position="1044"/>
        <end position="1084"/>
    </location>
</feature>
<feature type="region of interest" description="Disordered" evidence="4">
    <location>
        <begin position="33"/>
        <end position="123"/>
    </location>
</feature>
<feature type="compositionally biased region" description="Polar residues" evidence="4">
    <location>
        <begin position="1246"/>
        <end position="1258"/>
    </location>
</feature>
<feature type="region of interest" description="Disordered" evidence="4">
    <location>
        <begin position="536"/>
        <end position="563"/>
    </location>
</feature>
<feature type="region of interest" description="Disordered" evidence="4">
    <location>
        <begin position="369"/>
        <end position="399"/>
    </location>
</feature>
<feature type="compositionally biased region" description="Low complexity" evidence="4">
    <location>
        <begin position="1005"/>
        <end position="1017"/>
    </location>
</feature>
<feature type="compositionally biased region" description="Polar residues" evidence="4">
    <location>
        <begin position="212"/>
        <end position="228"/>
    </location>
</feature>
<feature type="compositionally biased region" description="Basic and acidic residues" evidence="4">
    <location>
        <begin position="1293"/>
        <end position="1315"/>
    </location>
</feature>
<feature type="compositionally biased region" description="Low complexity" evidence="4">
    <location>
        <begin position="2188"/>
        <end position="2197"/>
    </location>
</feature>
<feature type="region of interest" description="Disordered" evidence="4">
    <location>
        <begin position="2087"/>
        <end position="2110"/>
    </location>
</feature>
<feature type="compositionally biased region" description="Basic and acidic residues" evidence="4">
    <location>
        <begin position="844"/>
        <end position="860"/>
    </location>
</feature>
<feature type="region of interest" description="Disordered" evidence="4">
    <location>
        <begin position="815"/>
        <end position="990"/>
    </location>
</feature>
<feature type="region of interest" description="Disordered" evidence="4">
    <location>
        <begin position="1503"/>
        <end position="1539"/>
    </location>
</feature>
<dbReference type="GO" id="GO:0031490">
    <property type="term" value="F:chromatin DNA binding"/>
    <property type="evidence" value="ECO:0007669"/>
    <property type="project" value="TreeGrafter"/>
</dbReference>
<keyword evidence="3" id="KW-0539">Nucleus</keyword>
<dbReference type="Gene3D" id="2.60.120.650">
    <property type="entry name" value="Cupin"/>
    <property type="match status" value="1"/>
</dbReference>